<name>C4J074_MAIZE</name>
<accession>C4J074</accession>
<reference evidence="1" key="1">
    <citation type="journal article" date="2009" name="PLoS Genet.">
        <title>Sequencing, mapping, and analysis of 27,455 maize full-length cDNAs.</title>
        <authorList>
            <person name="Soderlund C."/>
            <person name="Descour A."/>
            <person name="Kudrna D."/>
            <person name="Bomhoff M."/>
            <person name="Boyd L."/>
            <person name="Currie J."/>
            <person name="Angelova A."/>
            <person name="Collura K."/>
            <person name="Wissotski M."/>
            <person name="Ashley E."/>
            <person name="Morrow D."/>
            <person name="Fernandes J."/>
            <person name="Walbot V."/>
            <person name="Yu Y."/>
        </authorList>
    </citation>
    <scope>NUCLEOTIDE SEQUENCE</scope>
    <source>
        <strain evidence="1">B73</strain>
    </source>
</reference>
<proteinExistence type="evidence at transcript level"/>
<dbReference type="AlphaFoldDB" id="C4J074"/>
<organism evidence="1">
    <name type="scientific">Zea mays</name>
    <name type="common">Maize</name>
    <dbReference type="NCBI Taxonomy" id="4577"/>
    <lineage>
        <taxon>Eukaryota</taxon>
        <taxon>Viridiplantae</taxon>
        <taxon>Streptophyta</taxon>
        <taxon>Embryophyta</taxon>
        <taxon>Tracheophyta</taxon>
        <taxon>Spermatophyta</taxon>
        <taxon>Magnoliopsida</taxon>
        <taxon>Liliopsida</taxon>
        <taxon>Poales</taxon>
        <taxon>Poaceae</taxon>
        <taxon>PACMAD clade</taxon>
        <taxon>Panicoideae</taxon>
        <taxon>Andropogonodae</taxon>
        <taxon>Andropogoneae</taxon>
        <taxon>Tripsacinae</taxon>
        <taxon>Zea</taxon>
    </lineage>
</organism>
<sequence length="55" mass="6424">MHDKARLNWNNALLATVLESMPPENLSWQKKKEKIFGSKPHSFYGLHPHHEAPDF</sequence>
<dbReference type="EMBL" id="BT084221">
    <property type="protein sequence ID" value="ACR34574.1"/>
    <property type="molecule type" value="mRNA"/>
</dbReference>
<protein>
    <submittedName>
        <fullName evidence="1">Uncharacterized protein</fullName>
    </submittedName>
</protein>
<reference evidence="1" key="2">
    <citation type="submission" date="2012-06" db="EMBL/GenBank/DDBJ databases">
        <authorList>
            <person name="Yu Y."/>
            <person name="Currie J."/>
            <person name="Lomeli R."/>
            <person name="Angelova A."/>
            <person name="Collura K."/>
            <person name="Wissotski M."/>
            <person name="Campos D."/>
            <person name="Kudrna D."/>
            <person name="Golser W."/>
            <person name="Ashely E."/>
            <person name="Descour A."/>
            <person name="Fernandes J."/>
            <person name="Soderlund C."/>
            <person name="Walbot V."/>
        </authorList>
    </citation>
    <scope>NUCLEOTIDE SEQUENCE</scope>
    <source>
        <strain evidence="1">B73</strain>
    </source>
</reference>
<evidence type="ECO:0000313" key="1">
    <source>
        <dbReference type="EMBL" id="ACR34574.1"/>
    </source>
</evidence>